<dbReference type="HAMAP" id="MF_00835">
    <property type="entry name" value="BioC"/>
    <property type="match status" value="1"/>
</dbReference>
<dbReference type="SUPFAM" id="SSF53335">
    <property type="entry name" value="S-adenosyl-L-methionine-dependent methyltransferases"/>
    <property type="match status" value="1"/>
</dbReference>
<dbReference type="RefSeq" id="WP_132297110.1">
    <property type="nucleotide sequence ID" value="NZ_SMFU01000013.1"/>
</dbReference>
<dbReference type="OrthoDB" id="9760689at2"/>
<evidence type="ECO:0000256" key="3">
    <source>
        <dbReference type="ARBA" id="ARBA00012327"/>
    </source>
</evidence>
<dbReference type="EC" id="2.1.1.197" evidence="3 8"/>
<reference evidence="10 11" key="1">
    <citation type="submission" date="2019-03" db="EMBL/GenBank/DDBJ databases">
        <title>Genomic Encyclopedia of Archaeal and Bacterial Type Strains, Phase II (KMG-II): from individual species to whole genera.</title>
        <authorList>
            <person name="Goeker M."/>
        </authorList>
    </citation>
    <scope>NUCLEOTIDE SEQUENCE [LARGE SCALE GENOMIC DNA]</scope>
    <source>
        <strain evidence="10 11">DSM 27697</strain>
    </source>
</reference>
<evidence type="ECO:0000313" key="10">
    <source>
        <dbReference type="EMBL" id="TCK03071.1"/>
    </source>
</evidence>
<gene>
    <name evidence="8" type="primary">bioC</name>
    <name evidence="10" type="ORF">CLV83_4130</name>
</gene>
<evidence type="ECO:0000256" key="4">
    <source>
        <dbReference type="ARBA" id="ARBA00022603"/>
    </source>
</evidence>
<dbReference type="InterPro" id="IPR011814">
    <property type="entry name" value="BioC"/>
</dbReference>
<dbReference type="InterPro" id="IPR013216">
    <property type="entry name" value="Methyltransf_11"/>
</dbReference>
<dbReference type="PANTHER" id="PTHR13090">
    <property type="entry name" value="ARGININE-HYDROXYLASE NDUFAF5, MITOCHONDRIAL"/>
    <property type="match status" value="1"/>
</dbReference>
<comment type="similarity">
    <text evidence="8">Belongs to the methyltransferase superfamily.</text>
</comment>
<keyword evidence="4 8" id="KW-0489">Methyltransferase</keyword>
<keyword evidence="7 8" id="KW-0093">Biotin biosynthesis</keyword>
<dbReference type="InterPro" id="IPR050602">
    <property type="entry name" value="Malonyl-ACP_OMT"/>
</dbReference>
<protein>
    <recommendedName>
        <fullName evidence="3 8">Malonyl-[acyl-carrier protein] O-methyltransferase</fullName>
        <shortName evidence="8">Malonyl-ACP O-methyltransferase</shortName>
        <ecNumber evidence="3 8">2.1.1.197</ecNumber>
    </recommendedName>
    <alternativeName>
        <fullName evidence="8">Biotin synthesis protein BioC</fullName>
    </alternativeName>
</protein>
<evidence type="ECO:0000256" key="2">
    <source>
        <dbReference type="ARBA" id="ARBA00004746"/>
    </source>
</evidence>
<dbReference type="InterPro" id="IPR029063">
    <property type="entry name" value="SAM-dependent_MTases_sf"/>
</dbReference>
<dbReference type="UniPathway" id="UPA00078"/>
<dbReference type="GO" id="GO:0032259">
    <property type="term" value="P:methylation"/>
    <property type="evidence" value="ECO:0007669"/>
    <property type="project" value="UniProtKB-KW"/>
</dbReference>
<proteinExistence type="inferred from homology"/>
<dbReference type="AlphaFoldDB" id="A0A4R1G8R0"/>
<dbReference type="GO" id="GO:0008757">
    <property type="term" value="F:S-adenosylmethionine-dependent methyltransferase activity"/>
    <property type="evidence" value="ECO:0007669"/>
    <property type="project" value="InterPro"/>
</dbReference>
<dbReference type="CDD" id="cd02440">
    <property type="entry name" value="AdoMet_MTases"/>
    <property type="match status" value="1"/>
</dbReference>
<name>A0A4R1G8R0_9GAMM</name>
<evidence type="ECO:0000259" key="9">
    <source>
        <dbReference type="Pfam" id="PF08241"/>
    </source>
</evidence>
<comment type="caution">
    <text evidence="10">The sequence shown here is derived from an EMBL/GenBank/DDBJ whole genome shotgun (WGS) entry which is preliminary data.</text>
</comment>
<evidence type="ECO:0000256" key="5">
    <source>
        <dbReference type="ARBA" id="ARBA00022679"/>
    </source>
</evidence>
<evidence type="ECO:0000313" key="11">
    <source>
        <dbReference type="Proteomes" id="UP000294546"/>
    </source>
</evidence>
<evidence type="ECO:0000256" key="6">
    <source>
        <dbReference type="ARBA" id="ARBA00022691"/>
    </source>
</evidence>
<dbReference type="Pfam" id="PF08241">
    <property type="entry name" value="Methyltransf_11"/>
    <property type="match status" value="1"/>
</dbReference>
<dbReference type="NCBIfam" id="TIGR02072">
    <property type="entry name" value="BioC"/>
    <property type="match status" value="1"/>
</dbReference>
<dbReference type="GO" id="GO:0102130">
    <property type="term" value="F:malonyl-CoA methyltransferase activity"/>
    <property type="evidence" value="ECO:0007669"/>
    <property type="project" value="UniProtKB-EC"/>
</dbReference>
<evidence type="ECO:0000256" key="1">
    <source>
        <dbReference type="ARBA" id="ARBA00000852"/>
    </source>
</evidence>
<organism evidence="10 11">
    <name type="scientific">Marinobacterium mangrovicola</name>
    <dbReference type="NCBI Taxonomy" id="1476959"/>
    <lineage>
        <taxon>Bacteria</taxon>
        <taxon>Pseudomonadati</taxon>
        <taxon>Pseudomonadota</taxon>
        <taxon>Gammaproteobacteria</taxon>
        <taxon>Oceanospirillales</taxon>
        <taxon>Oceanospirillaceae</taxon>
        <taxon>Marinobacterium</taxon>
    </lineage>
</organism>
<keyword evidence="6 8" id="KW-0949">S-adenosyl-L-methionine</keyword>
<dbReference type="Gene3D" id="3.40.50.150">
    <property type="entry name" value="Vaccinia Virus protein VP39"/>
    <property type="match status" value="1"/>
</dbReference>
<keyword evidence="5 8" id="KW-0808">Transferase</keyword>
<comment type="catalytic activity">
    <reaction evidence="1 8">
        <text>malonyl-[ACP] + S-adenosyl-L-methionine = malonyl-[ACP] methyl ester + S-adenosyl-L-homocysteine</text>
        <dbReference type="Rhea" id="RHEA:17105"/>
        <dbReference type="Rhea" id="RHEA-COMP:9623"/>
        <dbReference type="Rhea" id="RHEA-COMP:9954"/>
        <dbReference type="ChEBI" id="CHEBI:57856"/>
        <dbReference type="ChEBI" id="CHEBI:59789"/>
        <dbReference type="ChEBI" id="CHEBI:78449"/>
        <dbReference type="ChEBI" id="CHEBI:78845"/>
        <dbReference type="EC" id="2.1.1.197"/>
    </reaction>
</comment>
<dbReference type="PANTHER" id="PTHR13090:SF1">
    <property type="entry name" value="ARGININE-HYDROXYLASE NDUFAF5, MITOCHONDRIAL"/>
    <property type="match status" value="1"/>
</dbReference>
<comment type="pathway">
    <text evidence="2 8">Cofactor biosynthesis; biotin biosynthesis.</text>
</comment>
<evidence type="ECO:0000256" key="8">
    <source>
        <dbReference type="HAMAP-Rule" id="MF_00835"/>
    </source>
</evidence>
<feature type="domain" description="Methyltransferase type 11" evidence="9">
    <location>
        <begin position="53"/>
        <end position="147"/>
    </location>
</feature>
<dbReference type="GO" id="GO:0009102">
    <property type="term" value="P:biotin biosynthetic process"/>
    <property type="evidence" value="ECO:0007669"/>
    <property type="project" value="UniProtKB-UniRule"/>
</dbReference>
<evidence type="ECO:0000256" key="7">
    <source>
        <dbReference type="ARBA" id="ARBA00022756"/>
    </source>
</evidence>
<sequence length="267" mass="29603">MTAMLRDKLRDKRLVANSFSRAAPTYDSVAGLQRDTADYLLSWLPDIEPKVVVDLGSGTGYASPQLRARYPKALLLSLDLAEGMLAYARDRHSLAQHKHVCGDAEQLPLADNSVDLVFSSLAVQWCERPEMLFAELARVLKPGGQVLVATLGPATLVELKLAWAAVDDDCHVNEFLPLAEVNEAAVVLESVKQEAQLRVLEYGKLGQLTHELKALGAHNVNARSRQGLSTRERLRKLTQAYERTRLASGALPASYELYFCHWRKPQS</sequence>
<dbReference type="GO" id="GO:0010340">
    <property type="term" value="F:carboxyl-O-methyltransferase activity"/>
    <property type="evidence" value="ECO:0007669"/>
    <property type="project" value="UniProtKB-UniRule"/>
</dbReference>
<comment type="function">
    <text evidence="8">Converts the free carboxyl group of a malonyl-thioester to its methyl ester by transfer of a methyl group from S-adenosyl-L-methionine (SAM). It allows to synthesize pimeloyl-ACP via the fatty acid synthetic pathway.</text>
</comment>
<keyword evidence="11" id="KW-1185">Reference proteome</keyword>
<accession>A0A4R1G8R0</accession>
<dbReference type="EMBL" id="SMFU01000013">
    <property type="protein sequence ID" value="TCK03071.1"/>
    <property type="molecule type" value="Genomic_DNA"/>
</dbReference>
<dbReference type="Proteomes" id="UP000294546">
    <property type="component" value="Unassembled WGS sequence"/>
</dbReference>